<dbReference type="EMBL" id="LJAM02000726">
    <property type="protein sequence ID" value="RAP69512.1"/>
    <property type="molecule type" value="Genomic_DNA"/>
</dbReference>
<proteinExistence type="predicted"/>
<evidence type="ECO:0000313" key="3">
    <source>
        <dbReference type="Proteomes" id="UP000244334"/>
    </source>
</evidence>
<keyword evidence="3" id="KW-1185">Reference proteome</keyword>
<comment type="caution">
    <text evidence="2">The sequence shown here is derived from an EMBL/GenBank/DDBJ whole genome shotgun (WGS) entry which is preliminary data.</text>
</comment>
<gene>
    <name evidence="2" type="ORF">ACZ87_03698</name>
</gene>
<accession>A0A328TJN2</accession>
<organism evidence="2 3">
    <name type="scientific">Candidatus Erwinia dacicola</name>
    <dbReference type="NCBI Taxonomy" id="252393"/>
    <lineage>
        <taxon>Bacteria</taxon>
        <taxon>Pseudomonadati</taxon>
        <taxon>Pseudomonadota</taxon>
        <taxon>Gammaproteobacteria</taxon>
        <taxon>Enterobacterales</taxon>
        <taxon>Erwiniaceae</taxon>
        <taxon>Erwinia</taxon>
    </lineage>
</organism>
<sequence length="46" mass="4909">MALPPEKAQSSRARVLSDNRRKGRVAQAETREAADVANGCFAGKGH</sequence>
<dbReference type="Proteomes" id="UP000244334">
    <property type="component" value="Unassembled WGS sequence"/>
</dbReference>
<name>A0A328TJN2_9GAMM</name>
<evidence type="ECO:0000313" key="2">
    <source>
        <dbReference type="EMBL" id="RAP69512.1"/>
    </source>
</evidence>
<reference evidence="2" key="1">
    <citation type="submission" date="2018-04" db="EMBL/GenBank/DDBJ databases">
        <title>Genomes of the Obligate Erwinia dacicola and Facultative Enterobacter sp. OLF Endosymbionts of the Olive Fruit fly, Bactrocera oleae.</title>
        <authorList>
            <person name="Estes A.M."/>
            <person name="Hearn D.J."/>
            <person name="Agarwal S."/>
            <person name="Pierson E.A."/>
            <person name="Dunning-Hotopp J.C."/>
        </authorList>
    </citation>
    <scope>NUCLEOTIDE SEQUENCE [LARGE SCALE GENOMIC DNA]</scope>
    <source>
        <strain evidence="2">Oroville</strain>
    </source>
</reference>
<evidence type="ECO:0000256" key="1">
    <source>
        <dbReference type="SAM" id="MobiDB-lite"/>
    </source>
</evidence>
<protein>
    <submittedName>
        <fullName evidence="2">Uncharacterized protein</fullName>
    </submittedName>
</protein>
<dbReference type="AlphaFoldDB" id="A0A328TJN2"/>
<feature type="region of interest" description="Disordered" evidence="1">
    <location>
        <begin position="1"/>
        <end position="31"/>
    </location>
</feature>